<comment type="similarity">
    <text evidence="1">Belongs to the peptidase M20 family.</text>
</comment>
<dbReference type="InterPro" id="IPR036264">
    <property type="entry name" value="Bact_exopeptidase_dim_dom"/>
</dbReference>
<proteinExistence type="inferred from homology"/>
<comment type="caution">
    <text evidence="3">The sequence shown here is derived from an EMBL/GenBank/DDBJ whole genome shotgun (WGS) entry which is preliminary data.</text>
</comment>
<reference evidence="3 4" key="1">
    <citation type="submission" date="2020-08" db="EMBL/GenBank/DDBJ databases">
        <title>Genomic Encyclopedia of Type Strains, Phase III (KMG-III): the genomes of soil and plant-associated and newly described type strains.</title>
        <authorList>
            <person name="Whitman W."/>
        </authorList>
    </citation>
    <scope>NUCLEOTIDE SEQUENCE [LARGE SCALE GENOMIC DNA]</scope>
    <source>
        <strain evidence="3 4">CECT 3313</strain>
    </source>
</reference>
<organism evidence="3 4">
    <name type="scientific">Streptomyces echinatus</name>
    <dbReference type="NCBI Taxonomy" id="67293"/>
    <lineage>
        <taxon>Bacteria</taxon>
        <taxon>Bacillati</taxon>
        <taxon>Actinomycetota</taxon>
        <taxon>Actinomycetes</taxon>
        <taxon>Kitasatosporales</taxon>
        <taxon>Streptomycetaceae</taxon>
        <taxon>Streptomyces</taxon>
    </lineage>
</organism>
<name>A0A7W9UUN1_9ACTN</name>
<dbReference type="EMBL" id="JACHJK010000019">
    <property type="protein sequence ID" value="MBB5931875.1"/>
    <property type="molecule type" value="Genomic_DNA"/>
</dbReference>
<dbReference type="Proteomes" id="UP000585836">
    <property type="component" value="Unassembled WGS sequence"/>
</dbReference>
<dbReference type="InterPro" id="IPR010158">
    <property type="entry name" value="Amidase_Cbmase"/>
</dbReference>
<dbReference type="GO" id="GO:0016813">
    <property type="term" value="F:hydrolase activity, acting on carbon-nitrogen (but not peptide) bonds, in linear amidines"/>
    <property type="evidence" value="ECO:0007669"/>
    <property type="project" value="InterPro"/>
</dbReference>
<evidence type="ECO:0000313" key="3">
    <source>
        <dbReference type="EMBL" id="MBB5931875.1"/>
    </source>
</evidence>
<dbReference type="PANTHER" id="PTHR32494">
    <property type="entry name" value="ALLANTOATE DEIMINASE-RELATED"/>
    <property type="match status" value="1"/>
</dbReference>
<dbReference type="PANTHER" id="PTHR32494:SF5">
    <property type="entry name" value="ALLANTOATE AMIDOHYDROLASE"/>
    <property type="match status" value="1"/>
</dbReference>
<protein>
    <submittedName>
        <fullName evidence="3">Acetylornithine deacetylase/succinyl-diaminopimelate desuccinylase-like protein</fullName>
    </submittedName>
</protein>
<gene>
    <name evidence="3" type="ORF">FHS34_007384</name>
</gene>
<sequence>MLERTGFPIGVVDSIVGRTVIDVDITGQAGHAGTTPMPGRRDALVAAGHIVKAAERQKPRPSAGCP</sequence>
<dbReference type="AlphaFoldDB" id="A0A7W9UUN1"/>
<keyword evidence="2" id="KW-0378">Hydrolase</keyword>
<dbReference type="SUPFAM" id="SSF55031">
    <property type="entry name" value="Bacterial exopeptidase dimerisation domain"/>
    <property type="match status" value="1"/>
</dbReference>
<accession>A0A7W9UUN1</accession>
<evidence type="ECO:0000256" key="2">
    <source>
        <dbReference type="ARBA" id="ARBA00022801"/>
    </source>
</evidence>
<evidence type="ECO:0000256" key="1">
    <source>
        <dbReference type="ARBA" id="ARBA00006153"/>
    </source>
</evidence>
<dbReference type="Gene3D" id="3.30.70.360">
    <property type="match status" value="1"/>
</dbReference>
<keyword evidence="4" id="KW-1185">Reference proteome</keyword>
<evidence type="ECO:0000313" key="4">
    <source>
        <dbReference type="Proteomes" id="UP000585836"/>
    </source>
</evidence>